<comment type="catalytic activity">
    <reaction evidence="6">
        <text>2 a quinone + NADH + H(+) = 2 a 1,4-benzosemiquinone + NAD(+)</text>
        <dbReference type="Rhea" id="RHEA:65952"/>
        <dbReference type="ChEBI" id="CHEBI:15378"/>
        <dbReference type="ChEBI" id="CHEBI:57540"/>
        <dbReference type="ChEBI" id="CHEBI:57945"/>
        <dbReference type="ChEBI" id="CHEBI:132124"/>
        <dbReference type="ChEBI" id="CHEBI:134225"/>
    </reaction>
</comment>
<dbReference type="AlphaFoldDB" id="A0A6S4TBH2"/>
<name>A0A6S4TBH2_AERCA</name>
<feature type="binding site" evidence="6">
    <location>
        <begin position="139"/>
        <end position="142"/>
    </location>
    <ligand>
        <name>FMN</name>
        <dbReference type="ChEBI" id="CHEBI:58210"/>
    </ligand>
</feature>
<dbReference type="InterPro" id="IPR050104">
    <property type="entry name" value="FMN-dep_NADH:Q_OxRdtase_AzoR1"/>
</dbReference>
<keyword evidence="2 6" id="KW-0288">FMN</keyword>
<evidence type="ECO:0000256" key="1">
    <source>
        <dbReference type="ARBA" id="ARBA00022630"/>
    </source>
</evidence>
<feature type="binding site" evidence="6">
    <location>
        <begin position="95"/>
        <end position="98"/>
    </location>
    <ligand>
        <name>FMN</name>
        <dbReference type="ChEBI" id="CHEBI:58210"/>
    </ligand>
</feature>
<dbReference type="Proteomes" id="UP000515756">
    <property type="component" value="Chromosome"/>
</dbReference>
<protein>
    <recommendedName>
        <fullName evidence="6">FMN dependent NADH:quinone oxidoreductase</fullName>
        <ecNumber evidence="6">1.6.5.-</ecNumber>
    </recommendedName>
    <alternativeName>
        <fullName evidence="6">Azo-dye reductase</fullName>
    </alternativeName>
    <alternativeName>
        <fullName evidence="6">FMN-dependent NADH-azo compound oxidoreductase</fullName>
    </alternativeName>
    <alternativeName>
        <fullName evidence="6">FMN-dependent NADH-azoreductase</fullName>
        <ecNumber evidence="6">1.7.1.17</ecNumber>
    </alternativeName>
</protein>
<dbReference type="SUPFAM" id="SSF52218">
    <property type="entry name" value="Flavoproteins"/>
    <property type="match status" value="1"/>
</dbReference>
<comment type="similarity">
    <text evidence="6">Belongs to the azoreductase type 1 family.</text>
</comment>
<comment type="catalytic activity">
    <reaction evidence="5">
        <text>N,N-dimethyl-1,4-phenylenediamine + anthranilate + 2 NAD(+) = 2-(4-dimethylaminophenyl)diazenylbenzoate + 2 NADH + 2 H(+)</text>
        <dbReference type="Rhea" id="RHEA:55872"/>
        <dbReference type="ChEBI" id="CHEBI:15378"/>
        <dbReference type="ChEBI" id="CHEBI:15783"/>
        <dbReference type="ChEBI" id="CHEBI:16567"/>
        <dbReference type="ChEBI" id="CHEBI:57540"/>
        <dbReference type="ChEBI" id="CHEBI:57945"/>
        <dbReference type="ChEBI" id="CHEBI:71579"/>
        <dbReference type="EC" id="1.7.1.17"/>
    </reaction>
    <physiologicalReaction direction="right-to-left" evidence="5">
        <dbReference type="Rhea" id="RHEA:55874"/>
    </physiologicalReaction>
</comment>
<keyword evidence="3 6" id="KW-0560">Oxidoreductase</keyword>
<evidence type="ECO:0000256" key="6">
    <source>
        <dbReference type="HAMAP-Rule" id="MF_01216"/>
    </source>
</evidence>
<evidence type="ECO:0000313" key="7">
    <source>
        <dbReference type="EMBL" id="BBQ31846.1"/>
    </source>
</evidence>
<dbReference type="EC" id="1.6.5.-" evidence="6"/>
<dbReference type="PANTHER" id="PTHR43741:SF2">
    <property type="entry name" value="FMN-DEPENDENT NADH:QUINONE OXIDOREDUCTASE"/>
    <property type="match status" value="1"/>
</dbReference>
<dbReference type="GO" id="GO:0016655">
    <property type="term" value="F:oxidoreductase activity, acting on NAD(P)H, quinone or similar compound as acceptor"/>
    <property type="evidence" value="ECO:0007669"/>
    <property type="project" value="InterPro"/>
</dbReference>
<dbReference type="PANTHER" id="PTHR43741">
    <property type="entry name" value="FMN-DEPENDENT NADH-AZOREDUCTASE 1"/>
    <property type="match status" value="1"/>
</dbReference>
<dbReference type="GO" id="GO:0010181">
    <property type="term" value="F:FMN binding"/>
    <property type="evidence" value="ECO:0007669"/>
    <property type="project" value="UniProtKB-UniRule"/>
</dbReference>
<organism evidence="7 8">
    <name type="scientific">Aeromonas caviae</name>
    <name type="common">Aeromonas punctata</name>
    <dbReference type="NCBI Taxonomy" id="648"/>
    <lineage>
        <taxon>Bacteria</taxon>
        <taxon>Pseudomonadati</taxon>
        <taxon>Pseudomonadota</taxon>
        <taxon>Gammaproteobacteria</taxon>
        <taxon>Aeromonadales</taxon>
        <taxon>Aeromonadaceae</taxon>
        <taxon>Aeromonas</taxon>
    </lineage>
</organism>
<dbReference type="InterPro" id="IPR029039">
    <property type="entry name" value="Flavoprotein-like_sf"/>
</dbReference>
<dbReference type="EMBL" id="AP021927">
    <property type="protein sequence ID" value="BBQ31846.1"/>
    <property type="molecule type" value="Genomic_DNA"/>
</dbReference>
<dbReference type="GO" id="GO:0009055">
    <property type="term" value="F:electron transfer activity"/>
    <property type="evidence" value="ECO:0007669"/>
    <property type="project" value="UniProtKB-UniRule"/>
</dbReference>
<comment type="function">
    <text evidence="6">Also exhibits azoreductase activity. Catalyzes the reductive cleavage of the azo bond in aromatic azo compounds to the corresponding amines.</text>
</comment>
<dbReference type="InterPro" id="IPR003680">
    <property type="entry name" value="Flavodoxin_fold"/>
</dbReference>
<dbReference type="EC" id="1.7.1.17" evidence="6"/>
<gene>
    <name evidence="6 7" type="primary">azoR</name>
    <name evidence="7" type="ORF">WP2W18E01_34280</name>
</gene>
<evidence type="ECO:0000256" key="4">
    <source>
        <dbReference type="ARBA" id="ARBA00023027"/>
    </source>
</evidence>
<keyword evidence="1 6" id="KW-0285">Flavoprotein</keyword>
<keyword evidence="4 6" id="KW-0520">NAD</keyword>
<proteinExistence type="inferred from homology"/>
<dbReference type="GO" id="GO:0016652">
    <property type="term" value="F:oxidoreductase activity, acting on NAD(P)H as acceptor"/>
    <property type="evidence" value="ECO:0007669"/>
    <property type="project" value="UniProtKB-UniRule"/>
</dbReference>
<evidence type="ECO:0000256" key="3">
    <source>
        <dbReference type="ARBA" id="ARBA00023002"/>
    </source>
</evidence>
<evidence type="ECO:0000256" key="2">
    <source>
        <dbReference type="ARBA" id="ARBA00022643"/>
    </source>
</evidence>
<dbReference type="HAMAP" id="MF_01216">
    <property type="entry name" value="Azoreductase_type1"/>
    <property type="match status" value="1"/>
</dbReference>
<accession>A0A6S4TBH2</accession>
<dbReference type="Gene3D" id="3.40.50.360">
    <property type="match status" value="1"/>
</dbReference>
<comment type="cofactor">
    <cofactor evidence="6">
        <name>FMN</name>
        <dbReference type="ChEBI" id="CHEBI:58210"/>
    </cofactor>
    <text evidence="6">Binds 1 FMN per subunit.</text>
</comment>
<comment type="subunit">
    <text evidence="6">Homodimer.</text>
</comment>
<dbReference type="Pfam" id="PF02525">
    <property type="entry name" value="Flavodoxin_2"/>
    <property type="match status" value="1"/>
</dbReference>
<sequence length="199" mass="21769">MSQILLLQSSLNGPASRTNQLMERFLQTRREQGHQDQVVVRDLTALDLPALDSPLFHALRGAEPANEAIRQAVALSDRLIAELKAADLLLIGAPMYNLNVPTPLKNWFDLVARARVTFRYTDTYPMGLVEGVNALVFSSRGGVHQGQATDAVTPYLQSVLGLMGIAEVEFVYAEGMDLHPHGAEQGMREAHARIAGLGR</sequence>
<reference evidence="7 8" key="1">
    <citation type="submission" date="2019-12" db="EMBL/GenBank/DDBJ databases">
        <title>complete genome sequences of Aeromonas caviae str. WP2-W18-ESBL-01 isolated from wastewater treatment plant effluent.</title>
        <authorList>
            <person name="Sekizuka T."/>
            <person name="Itokawa K."/>
            <person name="Yatsu K."/>
            <person name="Inamine Y."/>
            <person name="Kuroda M."/>
        </authorList>
    </citation>
    <scope>NUCLEOTIDE SEQUENCE [LARGE SCALE GENOMIC DNA]</scope>
    <source>
        <strain evidence="7 8">WP2-W18-ESBL-01</strain>
    </source>
</reference>
<dbReference type="InterPro" id="IPR023048">
    <property type="entry name" value="NADH:quinone_OxRdtase_FMN_depd"/>
</dbReference>
<evidence type="ECO:0000313" key="8">
    <source>
        <dbReference type="Proteomes" id="UP000515756"/>
    </source>
</evidence>
<feature type="binding site" evidence="6">
    <location>
        <position position="10"/>
    </location>
    <ligand>
        <name>FMN</name>
        <dbReference type="ChEBI" id="CHEBI:58210"/>
    </ligand>
</feature>
<evidence type="ECO:0000256" key="5">
    <source>
        <dbReference type="ARBA" id="ARBA00048542"/>
    </source>
</evidence>
<comment type="function">
    <text evidence="6">Quinone reductase that provides resistance to thiol-specific stress caused by electrophilic quinones.</text>
</comment>
<dbReference type="RefSeq" id="WP_103259603.1">
    <property type="nucleotide sequence ID" value="NZ_AP021927.1"/>
</dbReference>
<comment type="caution">
    <text evidence="6">Lacks conserved residue(s) required for the propagation of feature annotation.</text>
</comment>